<name>A0A3M2SI08_9HYPO</name>
<accession>A0A3M2SI08</accession>
<keyword evidence="3" id="KW-0805">Transcription regulation</keyword>
<organism evidence="7 8">
    <name type="scientific">Fusarium kuroshium</name>
    <dbReference type="NCBI Taxonomy" id="2010991"/>
    <lineage>
        <taxon>Eukaryota</taxon>
        <taxon>Fungi</taxon>
        <taxon>Dikarya</taxon>
        <taxon>Ascomycota</taxon>
        <taxon>Pezizomycotina</taxon>
        <taxon>Sordariomycetes</taxon>
        <taxon>Hypocreomycetidae</taxon>
        <taxon>Hypocreales</taxon>
        <taxon>Nectriaceae</taxon>
        <taxon>Fusarium</taxon>
        <taxon>Fusarium solani species complex</taxon>
    </lineage>
</organism>
<dbReference type="GO" id="GO:0008270">
    <property type="term" value="F:zinc ion binding"/>
    <property type="evidence" value="ECO:0007669"/>
    <property type="project" value="InterPro"/>
</dbReference>
<dbReference type="CDD" id="cd00067">
    <property type="entry name" value="GAL4"/>
    <property type="match status" value="1"/>
</dbReference>
<evidence type="ECO:0000256" key="5">
    <source>
        <dbReference type="ARBA" id="ARBA00023242"/>
    </source>
</evidence>
<evidence type="ECO:0000256" key="3">
    <source>
        <dbReference type="ARBA" id="ARBA00023015"/>
    </source>
</evidence>
<proteinExistence type="predicted"/>
<evidence type="ECO:0000256" key="4">
    <source>
        <dbReference type="ARBA" id="ARBA00023163"/>
    </source>
</evidence>
<keyword evidence="2" id="KW-0479">Metal-binding</keyword>
<dbReference type="PROSITE" id="PS50048">
    <property type="entry name" value="ZN2_CY6_FUNGAL_2"/>
    <property type="match status" value="1"/>
</dbReference>
<evidence type="ECO:0000259" key="6">
    <source>
        <dbReference type="PROSITE" id="PS50048"/>
    </source>
</evidence>
<dbReference type="InterPro" id="IPR001138">
    <property type="entry name" value="Zn2Cys6_DnaBD"/>
</dbReference>
<feature type="domain" description="Zn(2)-C6 fungal-type" evidence="6">
    <location>
        <begin position="6"/>
        <end position="36"/>
    </location>
</feature>
<evidence type="ECO:0000256" key="1">
    <source>
        <dbReference type="ARBA" id="ARBA00004123"/>
    </source>
</evidence>
<dbReference type="GO" id="GO:0003677">
    <property type="term" value="F:DNA binding"/>
    <property type="evidence" value="ECO:0007669"/>
    <property type="project" value="InterPro"/>
</dbReference>
<comment type="subcellular location">
    <subcellularLocation>
        <location evidence="1">Nucleus</location>
    </subcellularLocation>
</comment>
<dbReference type="PROSITE" id="PS00463">
    <property type="entry name" value="ZN2_CY6_FUNGAL_1"/>
    <property type="match status" value="1"/>
</dbReference>
<gene>
    <name evidence="7" type="ORF">CDV36_003531</name>
</gene>
<evidence type="ECO:0000313" key="7">
    <source>
        <dbReference type="EMBL" id="RMJ16772.1"/>
    </source>
</evidence>
<dbReference type="PANTHER" id="PTHR47338:SF16">
    <property type="entry name" value="TRANSCRIPTION FACTOR, PUTATIVE (AFU_ORTHOLOGUE AFUA_2G09360)-RELATED"/>
    <property type="match status" value="1"/>
</dbReference>
<dbReference type="EMBL" id="NKUJ01000042">
    <property type="protein sequence ID" value="RMJ16772.1"/>
    <property type="molecule type" value="Genomic_DNA"/>
</dbReference>
<dbReference type="AlphaFoldDB" id="A0A3M2SI08"/>
<keyword evidence="4" id="KW-0804">Transcription</keyword>
<evidence type="ECO:0000256" key="2">
    <source>
        <dbReference type="ARBA" id="ARBA00022723"/>
    </source>
</evidence>
<dbReference type="CDD" id="cd12148">
    <property type="entry name" value="fungal_TF_MHR"/>
    <property type="match status" value="1"/>
</dbReference>
<dbReference type="Proteomes" id="UP000277212">
    <property type="component" value="Unassembled WGS sequence"/>
</dbReference>
<dbReference type="Pfam" id="PF04082">
    <property type="entry name" value="Fungal_trans"/>
    <property type="match status" value="1"/>
</dbReference>
<dbReference type="GO" id="GO:0005634">
    <property type="term" value="C:nucleus"/>
    <property type="evidence" value="ECO:0007669"/>
    <property type="project" value="UniProtKB-SubCell"/>
</dbReference>
<dbReference type="InterPro" id="IPR007219">
    <property type="entry name" value="XnlR_reg_dom"/>
</dbReference>
<comment type="caution">
    <text evidence="7">The sequence shown here is derived from an EMBL/GenBank/DDBJ whole genome shotgun (WGS) entry which is preliminary data.</text>
</comment>
<dbReference type="PANTHER" id="PTHR47338">
    <property type="entry name" value="ZN(II)2CYS6 TRANSCRIPTION FACTOR (EUROFUNG)-RELATED"/>
    <property type="match status" value="1"/>
</dbReference>
<dbReference type="OrthoDB" id="1924787at2759"/>
<reference evidence="7 8" key="1">
    <citation type="submission" date="2017-06" db="EMBL/GenBank/DDBJ databases">
        <title>Comparative genomic analysis of Ambrosia Fusariam Clade fungi.</title>
        <authorList>
            <person name="Stajich J.E."/>
            <person name="Carrillo J."/>
            <person name="Kijimoto T."/>
            <person name="Eskalen A."/>
            <person name="O'Donnell K."/>
            <person name="Kasson M."/>
        </authorList>
    </citation>
    <scope>NUCLEOTIDE SEQUENCE [LARGE SCALE GENOMIC DNA]</scope>
    <source>
        <strain evidence="7">UCR3666</strain>
    </source>
</reference>
<dbReference type="SUPFAM" id="SSF57701">
    <property type="entry name" value="Zn2/Cys6 DNA-binding domain"/>
    <property type="match status" value="1"/>
</dbReference>
<keyword evidence="5" id="KW-0539">Nucleus</keyword>
<dbReference type="InterPro" id="IPR050815">
    <property type="entry name" value="TF_fung"/>
</dbReference>
<dbReference type="GO" id="GO:0006351">
    <property type="term" value="P:DNA-templated transcription"/>
    <property type="evidence" value="ECO:0007669"/>
    <property type="project" value="InterPro"/>
</dbReference>
<evidence type="ECO:0000313" key="8">
    <source>
        <dbReference type="Proteomes" id="UP000277212"/>
    </source>
</evidence>
<dbReference type="SMART" id="SM00906">
    <property type="entry name" value="Fungal_trans"/>
    <property type="match status" value="1"/>
</dbReference>
<dbReference type="InterPro" id="IPR036864">
    <property type="entry name" value="Zn2-C6_fun-type_DNA-bd_sf"/>
</dbReference>
<protein>
    <recommendedName>
        <fullName evidence="6">Zn(2)-C6 fungal-type domain-containing protein</fullName>
    </recommendedName>
</protein>
<sequence length="529" mass="60329">MRPLSACKVCRDRQKKCVRPRRGTTCVFCTKRGLQCDVAPDQKPTLPQGYAPLADPKGVALHASSAAIPDRALSRELIDLFFIHVHFAFPTMFHMPSFKTAFLDGTIPRVLFFAVMGLSARFSGHQSLSHINPWHRGRPYAQEAEKLLDLHDTSIVTIQACMLLAANFIADGEAMTECVYLTIACRMAMLIDLPNLKVDTRIEQEVNRRVWWSLVTTDTWNSSSVSLPRAIQIRHDVPLPISEQEFRNLDLDEPAEHVASPSMPFSPDSWSSHSLLARFINLNALLYEVHQLNARIAAEKLSGAQTHEAIGELAATLDTWLTGLPPHLRYTEQNMAYWGNQGSGPTFVNMHMNYHHIGQLLFYSSLGESLEITNDDPAYEQTINFAARCKQHAADLCDLIWRAKQRPETDIMHSLVGHDLVTSSTVQIHTLLFSLDDEEIAMAKSRLERNFEMITDLHKYWPVVSVTISKLQKFHNACLRYKDATFHLDRWMLQFILEFSQPIQERSEERLHRDDNDEIFNQLRNLIDA</sequence>
<dbReference type="GO" id="GO:0000981">
    <property type="term" value="F:DNA-binding transcription factor activity, RNA polymerase II-specific"/>
    <property type="evidence" value="ECO:0007669"/>
    <property type="project" value="InterPro"/>
</dbReference>
<keyword evidence="8" id="KW-1185">Reference proteome</keyword>